<evidence type="ECO:0000256" key="1">
    <source>
        <dbReference type="ARBA" id="ARBA00005409"/>
    </source>
</evidence>
<evidence type="ECO:0000256" key="6">
    <source>
        <dbReference type="ARBA" id="ARBA00030356"/>
    </source>
</evidence>
<dbReference type="HOGENOM" id="CLU_002351_3_1_1"/>
<dbReference type="GO" id="GO:0004805">
    <property type="term" value="F:trehalose-phosphatase activity"/>
    <property type="evidence" value="ECO:0007669"/>
    <property type="project" value="TreeGrafter"/>
</dbReference>
<proteinExistence type="inferred from homology"/>
<dbReference type="Gene3D" id="3.40.50.2000">
    <property type="entry name" value="Glycogen Phosphorylase B"/>
    <property type="match status" value="2"/>
</dbReference>
<accession>J3LHV7</accession>
<protein>
    <recommendedName>
        <fullName evidence="6">Trehalose 6-phosphate phosphatase</fullName>
    </recommendedName>
</protein>
<dbReference type="PANTHER" id="PTHR10788:SF46">
    <property type="entry name" value="ALPHA,ALPHA-TREHALOSE-PHOSPHATE SYNTHASE [UDP-FORMING] 11-RELATED"/>
    <property type="match status" value="1"/>
</dbReference>
<dbReference type="FunFam" id="3.40.50.1000:FF:000052">
    <property type="entry name" value="Alpha,alpha-trehalose-phosphate synthase [UDP-forming] 6"/>
    <property type="match status" value="1"/>
</dbReference>
<dbReference type="SUPFAM" id="SSF56784">
    <property type="entry name" value="HAD-like"/>
    <property type="match status" value="1"/>
</dbReference>
<dbReference type="GO" id="GO:0005992">
    <property type="term" value="P:trehalose biosynthetic process"/>
    <property type="evidence" value="ECO:0007669"/>
    <property type="project" value="InterPro"/>
</dbReference>
<feature type="region of interest" description="Disordered" evidence="7">
    <location>
        <begin position="19"/>
        <end position="50"/>
    </location>
</feature>
<evidence type="ECO:0000256" key="3">
    <source>
        <dbReference type="ARBA" id="ARBA00022676"/>
    </source>
</evidence>
<dbReference type="InterPro" id="IPR003337">
    <property type="entry name" value="Trehalose_PPase"/>
</dbReference>
<dbReference type="GeneID" id="102719557"/>
<gene>
    <name evidence="8" type="primary">LOC102719557</name>
</gene>
<dbReference type="RefSeq" id="XP_006648034.1">
    <property type="nucleotide sequence ID" value="XM_006647971.3"/>
</dbReference>
<evidence type="ECO:0000256" key="7">
    <source>
        <dbReference type="SAM" id="MobiDB-lite"/>
    </source>
</evidence>
<feature type="compositionally biased region" description="Low complexity" evidence="7">
    <location>
        <begin position="27"/>
        <end position="50"/>
    </location>
</feature>
<dbReference type="CDD" id="cd01627">
    <property type="entry name" value="HAD_TPP"/>
    <property type="match status" value="1"/>
</dbReference>
<evidence type="ECO:0000313" key="9">
    <source>
        <dbReference type="Proteomes" id="UP000006038"/>
    </source>
</evidence>
<reference evidence="8" key="1">
    <citation type="submission" date="2013-04" db="UniProtKB">
        <authorList>
            <consortium name="EnsemblPlants"/>
        </authorList>
    </citation>
    <scope>IDENTIFICATION</scope>
</reference>
<dbReference type="InterPro" id="IPR006379">
    <property type="entry name" value="HAD-SF_hydro_IIB"/>
</dbReference>
<dbReference type="Proteomes" id="UP000006038">
    <property type="component" value="Unassembled WGS sequence"/>
</dbReference>
<dbReference type="FunFam" id="3.30.70.1020:FF:000002">
    <property type="entry name" value="Trehalose-6-phosphate synthase 2"/>
    <property type="match status" value="1"/>
</dbReference>
<dbReference type="PANTHER" id="PTHR10788">
    <property type="entry name" value="TREHALOSE-6-PHOSPHATE SYNTHASE"/>
    <property type="match status" value="1"/>
</dbReference>
<dbReference type="GO" id="GO:0016757">
    <property type="term" value="F:glycosyltransferase activity"/>
    <property type="evidence" value="ECO:0007669"/>
    <property type="project" value="UniProtKB-KW"/>
</dbReference>
<dbReference type="Pfam" id="PF00982">
    <property type="entry name" value="Glyco_transf_20"/>
    <property type="match status" value="1"/>
</dbReference>
<evidence type="ECO:0000256" key="2">
    <source>
        <dbReference type="ARBA" id="ARBA00006330"/>
    </source>
</evidence>
<keyword evidence="4" id="KW-0808">Transferase</keyword>
<dbReference type="KEGG" id="obr:102719557"/>
<dbReference type="InterPro" id="IPR023214">
    <property type="entry name" value="HAD_sf"/>
</dbReference>
<name>J3LHV7_ORYBR</name>
<keyword evidence="9" id="KW-1185">Reference proteome</keyword>
<dbReference type="OMA" id="HSMARIF"/>
<organism evidence="8">
    <name type="scientific">Oryza brachyantha</name>
    <name type="common">malo sina</name>
    <dbReference type="NCBI Taxonomy" id="4533"/>
    <lineage>
        <taxon>Eukaryota</taxon>
        <taxon>Viridiplantae</taxon>
        <taxon>Streptophyta</taxon>
        <taxon>Embryophyta</taxon>
        <taxon>Tracheophyta</taxon>
        <taxon>Spermatophyta</taxon>
        <taxon>Magnoliopsida</taxon>
        <taxon>Liliopsida</taxon>
        <taxon>Poales</taxon>
        <taxon>Poaceae</taxon>
        <taxon>BOP clade</taxon>
        <taxon>Oryzoideae</taxon>
        <taxon>Oryzeae</taxon>
        <taxon>Oryzinae</taxon>
        <taxon>Oryza</taxon>
    </lineage>
</organism>
<dbReference type="eggNOG" id="KOG1050">
    <property type="taxonomic scope" value="Eukaryota"/>
</dbReference>
<keyword evidence="5" id="KW-0346">Stress response</keyword>
<dbReference type="Pfam" id="PF02358">
    <property type="entry name" value="Trehalose_PPase"/>
    <property type="match status" value="1"/>
</dbReference>
<dbReference type="AlphaFoldDB" id="J3LHV7"/>
<dbReference type="InterPro" id="IPR001830">
    <property type="entry name" value="Glyco_trans_20"/>
</dbReference>
<comment type="similarity">
    <text evidence="1">In the N-terminal section; belongs to the glycosyltransferase 20 family.</text>
</comment>
<comment type="similarity">
    <text evidence="2">In the C-terminal section; belongs to the trehalose phosphatase family.</text>
</comment>
<dbReference type="Gramene" id="OB02G42240.1">
    <property type="protein sequence ID" value="OB02G42240.1"/>
    <property type="gene ID" value="OB02G42240"/>
</dbReference>
<dbReference type="FunFam" id="3.40.50.2000:FF:000010">
    <property type="entry name" value="Alpha,alpha-trehalose-phosphate synthase"/>
    <property type="match status" value="1"/>
</dbReference>
<evidence type="ECO:0000313" key="8">
    <source>
        <dbReference type="EnsemblPlants" id="OB02G42240.1"/>
    </source>
</evidence>
<dbReference type="Gene3D" id="3.40.50.1000">
    <property type="entry name" value="HAD superfamily/HAD-like"/>
    <property type="match status" value="2"/>
</dbReference>
<dbReference type="NCBIfam" id="TIGR00685">
    <property type="entry name" value="T6PP"/>
    <property type="match status" value="1"/>
</dbReference>
<evidence type="ECO:0000256" key="5">
    <source>
        <dbReference type="ARBA" id="ARBA00023016"/>
    </source>
</evidence>
<evidence type="ECO:0000256" key="4">
    <source>
        <dbReference type="ARBA" id="ARBA00022679"/>
    </source>
</evidence>
<keyword evidence="3" id="KW-0328">Glycosyltransferase</keyword>
<sequence length="856" mass="94626">MPSLSCHNLLDLAAAADDAAPLPPSPASSLRLPRVMSVSPASPTSTSTPAPARRVIVSHRLPLRAAVDAASPFGFSFTVDSDAVAYQLRSGLPAGAPVLHIGTLPPPATEAASDELCNYLVANFSCLPVYLPADLHRRFYHGFCKHYLWPLLHYLLPLTPSSLGGLPFDRALYHSFLSANRAFADRVTEVLSPDDDLVWIHDYHLLALPTFLRKRFPRAKVGFFLHSPFPSSEIFRTIPVRDDLLRALLNADLVGFHTFDYARHFLSACSRLLGLDYQSKRGYIGIEYYGRTITVKILPVGIDMGQLSSVVSAPETGELVGQLTETYKGRRLMVGVDDVDLFKGIGLKFLAMEQLLVEHPELRGRAVLVQIANPARSEGRDIQEVQGEARAISARVNARFGTPGYTPIVLIDRAVSVHEKAAYYAAAECCVVSAVRDGLNRIPYIYTVCRQESTVLEDAPKRSVIVLSEFVGCSPSLSGAIRVNPWSVESMAEAMNAALRMPDAEKRLRHEKHYKYVSTHDVAYWAKSFDQDLQRACKDHFSRRHWGIGFGMSFKVVALGPNFRRLSVDHIVPSYRKSDNRLILLDYDGTVMPEGSTDRAPSIDKAPSNEVISVLNRLCEDPKNRVFIVSGRGKDELGRWFAPCEKLGIAAEHGYFTRWSRDSPWETCGVAVDFDWKKAAVPVMNLYTEATDGSTIEQKESALVWHHDEADPDFGSCQAKELLDHLENVLANEPVVVKRGQHIVEVNPQGISKGVVVDNLLSSMVSQGKAPDFVLCIGDDRSDEDMFESIVCPSNSSVKLPTSTEVFACTVGKKPSMAKYYLDDTVDVIKMLQGLANAPSQRPRQVQLRVSFEGSL</sequence>
<dbReference type="InterPro" id="IPR036412">
    <property type="entry name" value="HAD-like_sf"/>
</dbReference>
<dbReference type="STRING" id="4533.J3LHV7"/>
<dbReference type="SUPFAM" id="SSF53756">
    <property type="entry name" value="UDP-Glycosyltransferase/glycogen phosphorylase"/>
    <property type="match status" value="1"/>
</dbReference>
<dbReference type="FunFam" id="3.40.50.1000:FF:000054">
    <property type="entry name" value="alpha,alpha-trehalose-phosphate synthase [UDP-forming] 6"/>
    <property type="match status" value="1"/>
</dbReference>
<dbReference type="NCBIfam" id="TIGR01484">
    <property type="entry name" value="HAD-SF-IIB"/>
    <property type="match status" value="1"/>
</dbReference>
<dbReference type="GO" id="GO:0005829">
    <property type="term" value="C:cytosol"/>
    <property type="evidence" value="ECO:0007669"/>
    <property type="project" value="TreeGrafter"/>
</dbReference>
<dbReference type="FunFam" id="3.40.50.2000:FF:000079">
    <property type="entry name" value="Trehalose-6-phosphate synthase 8"/>
    <property type="match status" value="1"/>
</dbReference>
<dbReference type="OrthoDB" id="755951at2759"/>
<dbReference type="EnsemblPlants" id="OB02G42240.1">
    <property type="protein sequence ID" value="OB02G42240.1"/>
    <property type="gene ID" value="OB02G42240"/>
</dbReference>
<dbReference type="CDD" id="cd03788">
    <property type="entry name" value="GT20_TPS"/>
    <property type="match status" value="1"/>
</dbReference>